<sequence>MRMKHDPIASGKRKSVNLSLDTGIVAAAREAGINLSQVSEVAIRAAAKRVQEEQWRHEHRDWIAANNAWIEENGLPLDPYRLA</sequence>
<evidence type="ECO:0000256" key="1">
    <source>
        <dbReference type="ARBA" id="ARBA00022649"/>
    </source>
</evidence>
<dbReference type="EMBL" id="CABVLI010000044">
    <property type="protein sequence ID" value="VVT27208.1"/>
    <property type="molecule type" value="Genomic_DNA"/>
</dbReference>
<evidence type="ECO:0000313" key="2">
    <source>
        <dbReference type="EMBL" id="VVT27208.1"/>
    </source>
</evidence>
<proteinExistence type="predicted"/>
<accession>A0A5E8A883</accession>
<organism evidence="2 3">
    <name type="scientific">Sphingomonas aurantiaca</name>
    <dbReference type="NCBI Taxonomy" id="185949"/>
    <lineage>
        <taxon>Bacteria</taxon>
        <taxon>Pseudomonadati</taxon>
        <taxon>Pseudomonadota</taxon>
        <taxon>Alphaproteobacteria</taxon>
        <taxon>Sphingomonadales</taxon>
        <taxon>Sphingomonadaceae</taxon>
        <taxon>Sphingomonas</taxon>
    </lineage>
</organism>
<evidence type="ECO:0000313" key="3">
    <source>
        <dbReference type="Proteomes" id="UP000326857"/>
    </source>
</evidence>
<name>A0A5E8A883_9SPHN</name>
<dbReference type="InterPro" id="IPR009956">
    <property type="entry name" value="Post-segregation_anti-tox_CcdA"/>
</dbReference>
<keyword evidence="1" id="KW-1277">Toxin-antitoxin system</keyword>
<gene>
    <name evidence="2" type="ORF">SPHINGO391_490286</name>
</gene>
<dbReference type="Proteomes" id="UP000326857">
    <property type="component" value="Unassembled WGS sequence"/>
</dbReference>
<protein>
    <submittedName>
        <fullName evidence="2">Post-segregation antitoxin CcdA</fullName>
    </submittedName>
</protein>
<reference evidence="2 3" key="1">
    <citation type="submission" date="2019-09" db="EMBL/GenBank/DDBJ databases">
        <authorList>
            <person name="Dittami M. S."/>
        </authorList>
    </citation>
    <scope>NUCLEOTIDE SEQUENCE [LARGE SCALE GENOMIC DNA]</scope>
    <source>
        <strain evidence="2">SPHINGO391</strain>
    </source>
</reference>
<dbReference type="Pfam" id="PF07362">
    <property type="entry name" value="CcdA"/>
    <property type="match status" value="1"/>
</dbReference>
<dbReference type="AlphaFoldDB" id="A0A5E8A883"/>